<keyword evidence="8" id="KW-0408">Iron</keyword>
<dbReference type="InterPro" id="IPR018028">
    <property type="entry name" value="Catalase"/>
</dbReference>
<dbReference type="InterPro" id="IPR020835">
    <property type="entry name" value="Catalase_sf"/>
</dbReference>
<dbReference type="GO" id="GO:0030170">
    <property type="term" value="F:pyridoxal phosphate binding"/>
    <property type="evidence" value="ECO:0007669"/>
    <property type="project" value="InterPro"/>
</dbReference>
<dbReference type="Gene3D" id="3.90.1150.10">
    <property type="entry name" value="Aspartate Aminotransferase, domain 1"/>
    <property type="match status" value="2"/>
</dbReference>
<dbReference type="PANTHER" id="PTHR11465">
    <property type="entry name" value="CATALASE"/>
    <property type="match status" value="1"/>
</dbReference>
<dbReference type="GO" id="GO:0046872">
    <property type="term" value="F:metal ion binding"/>
    <property type="evidence" value="ECO:0007669"/>
    <property type="project" value="UniProtKB-KW"/>
</dbReference>
<dbReference type="CDD" id="cd00610">
    <property type="entry name" value="OAT_like"/>
    <property type="match status" value="1"/>
</dbReference>
<comment type="similarity">
    <text evidence="1">Belongs to the catalase family.</text>
</comment>
<dbReference type="Proteomes" id="UP000092444">
    <property type="component" value="Unassembled WGS sequence"/>
</dbReference>
<dbReference type="Gene3D" id="3.40.640.10">
    <property type="entry name" value="Type I PLP-dependent aspartate aminotransferase-like (Major domain)"/>
    <property type="match status" value="1"/>
</dbReference>
<protein>
    <recommendedName>
        <fullName evidence="9">Catalase core domain-containing protein</fullName>
    </recommendedName>
</protein>
<dbReference type="SUPFAM" id="SSF53383">
    <property type="entry name" value="PLP-dependent transferases"/>
    <property type="match status" value="2"/>
</dbReference>
<evidence type="ECO:0000256" key="6">
    <source>
        <dbReference type="ARBA" id="ARBA00022898"/>
    </source>
</evidence>
<keyword evidence="4" id="KW-0349">Heme</keyword>
<keyword evidence="11" id="KW-1185">Reference proteome</keyword>
<dbReference type="PROSITE" id="PS00437">
    <property type="entry name" value="CATALASE_1"/>
    <property type="match status" value="1"/>
</dbReference>
<dbReference type="PRINTS" id="PR00067">
    <property type="entry name" value="CATALASE"/>
</dbReference>
<keyword evidence="3" id="KW-0575">Peroxidase</keyword>
<reference evidence="10" key="1">
    <citation type="submission" date="2020-05" db="UniProtKB">
        <authorList>
            <consortium name="EnsemblMetazoa"/>
        </authorList>
    </citation>
    <scope>IDENTIFICATION</scope>
    <source>
        <strain evidence="10">Yale</strain>
    </source>
</reference>
<dbReference type="SMART" id="SM01060">
    <property type="entry name" value="Catalase"/>
    <property type="match status" value="1"/>
</dbReference>
<dbReference type="InterPro" id="IPR005814">
    <property type="entry name" value="Aminotrans_3"/>
</dbReference>
<keyword evidence="5" id="KW-0479">Metal-binding</keyword>
<dbReference type="SUPFAM" id="SSF56634">
    <property type="entry name" value="Heme-dependent catalase-like"/>
    <property type="match status" value="1"/>
</dbReference>
<keyword evidence="7" id="KW-0560">Oxidoreductase</keyword>
<dbReference type="PROSITE" id="PS00600">
    <property type="entry name" value="AA_TRANSFER_CLASS_3"/>
    <property type="match status" value="1"/>
</dbReference>
<dbReference type="GO" id="GO:0005739">
    <property type="term" value="C:mitochondrion"/>
    <property type="evidence" value="ECO:0007669"/>
    <property type="project" value="TreeGrafter"/>
</dbReference>
<evidence type="ECO:0000256" key="7">
    <source>
        <dbReference type="ARBA" id="ARBA00023002"/>
    </source>
</evidence>
<dbReference type="InterPro" id="IPR002226">
    <property type="entry name" value="Catalase_haem_BS"/>
</dbReference>
<dbReference type="AlphaFoldDB" id="A0A1B0FP00"/>
<evidence type="ECO:0000256" key="3">
    <source>
        <dbReference type="ARBA" id="ARBA00022559"/>
    </source>
</evidence>
<dbReference type="GO" id="GO:0005777">
    <property type="term" value="C:peroxisome"/>
    <property type="evidence" value="ECO:0007669"/>
    <property type="project" value="TreeGrafter"/>
</dbReference>
<keyword evidence="6" id="KW-0663">Pyridoxal phosphate</keyword>
<dbReference type="STRING" id="37546.A0A1B0FP00"/>
<evidence type="ECO:0000259" key="9">
    <source>
        <dbReference type="SMART" id="SM01060"/>
    </source>
</evidence>
<evidence type="ECO:0000313" key="10">
    <source>
        <dbReference type="EnsemblMetazoa" id="GMOY005584-PA"/>
    </source>
</evidence>
<dbReference type="EMBL" id="CCAG010000922">
    <property type="status" value="NOT_ANNOTATED_CDS"/>
    <property type="molecule type" value="Genomic_DNA"/>
</dbReference>
<dbReference type="PANTHER" id="PTHR11465:SF9">
    <property type="entry name" value="CATALASE"/>
    <property type="match status" value="1"/>
</dbReference>
<name>A0A1B0FP00_GLOMM</name>
<evidence type="ECO:0000256" key="2">
    <source>
        <dbReference type="ARBA" id="ARBA00008954"/>
    </source>
</evidence>
<dbReference type="PROSITE" id="PS51402">
    <property type="entry name" value="CATALASE_3"/>
    <property type="match status" value="1"/>
</dbReference>
<evidence type="ECO:0000313" key="11">
    <source>
        <dbReference type="Proteomes" id="UP000092444"/>
    </source>
</evidence>
<feature type="domain" description="Catalase core" evidence="9">
    <location>
        <begin position="131"/>
        <end position="516"/>
    </location>
</feature>
<dbReference type="InterPro" id="IPR011614">
    <property type="entry name" value="Catalase_core"/>
</dbReference>
<evidence type="ECO:0000256" key="8">
    <source>
        <dbReference type="ARBA" id="ARBA00023004"/>
    </source>
</evidence>
<dbReference type="GO" id="GO:0042542">
    <property type="term" value="P:response to hydrogen peroxide"/>
    <property type="evidence" value="ECO:0007669"/>
    <property type="project" value="TreeGrafter"/>
</dbReference>
<accession>A0A1B0FP00</accession>
<dbReference type="GO" id="GO:0004096">
    <property type="term" value="F:catalase activity"/>
    <property type="evidence" value="ECO:0007669"/>
    <property type="project" value="InterPro"/>
</dbReference>
<evidence type="ECO:0000256" key="4">
    <source>
        <dbReference type="ARBA" id="ARBA00022617"/>
    </source>
</evidence>
<dbReference type="Pfam" id="PF00202">
    <property type="entry name" value="Aminotran_3"/>
    <property type="match status" value="1"/>
</dbReference>
<evidence type="ECO:0000256" key="5">
    <source>
        <dbReference type="ARBA" id="ARBA00022723"/>
    </source>
</evidence>
<comment type="similarity">
    <text evidence="2">Belongs to the class-III pyridoxal-phosphate-dependent aminotransferase family.</text>
</comment>
<dbReference type="GO" id="GO:0020037">
    <property type="term" value="F:heme binding"/>
    <property type="evidence" value="ECO:0007669"/>
    <property type="project" value="InterPro"/>
</dbReference>
<dbReference type="Pfam" id="PF00199">
    <property type="entry name" value="Catalase"/>
    <property type="match status" value="1"/>
</dbReference>
<proteinExistence type="inferred from homology"/>
<dbReference type="InterPro" id="IPR049704">
    <property type="entry name" value="Aminotrans_3_PPA_site"/>
</dbReference>
<dbReference type="InterPro" id="IPR015422">
    <property type="entry name" value="PyrdxlP-dep_Trfase_small"/>
</dbReference>
<dbReference type="FunFam" id="2.40.180.10:FF:000001">
    <property type="entry name" value="Catalase"/>
    <property type="match status" value="1"/>
</dbReference>
<organism evidence="10 11">
    <name type="scientific">Glossina morsitans morsitans</name>
    <name type="common">Savannah tsetse fly</name>
    <dbReference type="NCBI Taxonomy" id="37546"/>
    <lineage>
        <taxon>Eukaryota</taxon>
        <taxon>Metazoa</taxon>
        <taxon>Ecdysozoa</taxon>
        <taxon>Arthropoda</taxon>
        <taxon>Hexapoda</taxon>
        <taxon>Insecta</taxon>
        <taxon>Pterygota</taxon>
        <taxon>Neoptera</taxon>
        <taxon>Endopterygota</taxon>
        <taxon>Diptera</taxon>
        <taxon>Brachycera</taxon>
        <taxon>Muscomorpha</taxon>
        <taxon>Hippoboscoidea</taxon>
        <taxon>Glossinidae</taxon>
        <taxon>Glossina</taxon>
    </lineage>
</organism>
<sequence length="995" mass="111610">MPFPREQLESVVNEKLCKTETIKLRNKYIGQACQLFYRSDPLKIVRGQGQYMYDEQGTRYLDCINNVAHDDLIISTLKICDLIKEECSSNWRENIGAKPLKPLKLEMIRDTAANQLHDFKNNALKKTESITTSSGNPVGIQDASMTVGPKGPILLQDAHFLNKLQSFQTERIPERVAYAKGSGGFGYFEVTHDISKYCAAGLFSEVKRRTPIAVRFSTFSGETGSNDTVRDSKGFAVKFYTDEGIFDIVGQNCPVFCIRDPLLFPSLVHVAKRNPQTHLRDADMYWDFMSHCPETIHYMCMIFGDRGIPDGYRHMNGYSVHAYKLVNDKTEGIFAKFHFRTDQGVQNLDDERALCLACRDPDYCTRDLFNSIRNGNYPSWTMFAQFLTQQQAKNLNFDAFDPTKIWPYTEAPLIPVGKIILDRNPANYFAEIEQMAFSPANMVPGIEPSPDKILQGRLFAYGDTQRYRLGTNYLQIPVNCPFRVPVKNYQRDGKMTVTDNQGGAPNYYPNTYSGPETCLRARTLSTCCPISGDIYRHSASAAEDNYSQATDFWVLVLDDCARKRLVQSLAIGHCHPKVVTAGSLQMATISTNNRFLHDELVQCAKTLTSKLPSPLSVCFFVNSGSEANDLALRLARNYTKRQDVITLDHAYHGHLTSVMEISPYKFNQPGGDPKPDYVHVAPCPDVYGGLYKDKDYQCSDMAEVYSTPIRDLCERLKLQGKGVAAFIAESLQSCGGQIIPPTGYFEKVFEAVRSAGGVCIMDEVQVGFGRVGSHYWGFQLQDVIPDIVTVAKPMGNGHPVGAVVTTPEIANAFYNTGVSYFNTYGGNPVSCAIANAVMRVIDEECLQENARLVGDYLLKQCRELKYEFDILGDVRGVGLFIGIELVKQRDSREPATKFAHWVVNRMKEMHKILISSDGPNDNVVKLKPPMCFSQENADEFLLAFRECLSLLSKQREGDTLPSSNAAAITTTSSSMELLSNKKQIFERRDHLIKSV</sequence>
<evidence type="ECO:0000256" key="1">
    <source>
        <dbReference type="ARBA" id="ARBA00005329"/>
    </source>
</evidence>
<dbReference type="GO" id="GO:0042744">
    <property type="term" value="P:hydrogen peroxide catabolic process"/>
    <property type="evidence" value="ECO:0007669"/>
    <property type="project" value="TreeGrafter"/>
</dbReference>
<dbReference type="InterPro" id="IPR015421">
    <property type="entry name" value="PyrdxlP-dep_Trfase_major"/>
</dbReference>
<dbReference type="GO" id="GO:0008483">
    <property type="term" value="F:transaminase activity"/>
    <property type="evidence" value="ECO:0007669"/>
    <property type="project" value="InterPro"/>
</dbReference>
<dbReference type="InterPro" id="IPR015424">
    <property type="entry name" value="PyrdxlP-dep_Trfase"/>
</dbReference>
<dbReference type="EnsemblMetazoa" id="GMOY005584-RA">
    <property type="protein sequence ID" value="GMOY005584-PA"/>
    <property type="gene ID" value="GMOY005584"/>
</dbReference>
<dbReference type="VEuPathDB" id="VectorBase:GMOY005584"/>
<dbReference type="Gene3D" id="2.40.180.10">
    <property type="entry name" value="Catalase core domain"/>
    <property type="match status" value="1"/>
</dbReference>